<dbReference type="Proteomes" id="UP000249056">
    <property type="component" value="Unassembled WGS sequence"/>
</dbReference>
<comment type="similarity">
    <text evidence="1">Belongs to the PAL/histidase family.</text>
</comment>
<dbReference type="InterPro" id="IPR008948">
    <property type="entry name" value="L-Aspartase-like"/>
</dbReference>
<dbReference type="InterPro" id="IPR001106">
    <property type="entry name" value="Aromatic_Lyase"/>
</dbReference>
<dbReference type="PANTHER" id="PTHR10362">
    <property type="entry name" value="HISTIDINE AMMONIA-LYASE"/>
    <property type="match status" value="1"/>
</dbReference>
<dbReference type="Pfam" id="PF00221">
    <property type="entry name" value="Lyase_aromatic"/>
    <property type="match status" value="1"/>
</dbReference>
<organism evidence="2 3">
    <name type="scientific">Monilinia fructigena</name>
    <dbReference type="NCBI Taxonomy" id="38457"/>
    <lineage>
        <taxon>Eukaryota</taxon>
        <taxon>Fungi</taxon>
        <taxon>Dikarya</taxon>
        <taxon>Ascomycota</taxon>
        <taxon>Pezizomycotina</taxon>
        <taxon>Leotiomycetes</taxon>
        <taxon>Helotiales</taxon>
        <taxon>Sclerotiniaceae</taxon>
        <taxon>Monilinia</taxon>
    </lineage>
</organism>
<reference evidence="2 3" key="1">
    <citation type="submission" date="2018-06" db="EMBL/GenBank/DDBJ databases">
        <title>Genome Sequence of the Brown Rot Fungal Pathogen Monilinia fructigena.</title>
        <authorList>
            <person name="Landi L."/>
            <person name="De Miccolis Angelini R.M."/>
            <person name="Pollastro S."/>
            <person name="Abate D."/>
            <person name="Faretra F."/>
            <person name="Romanazzi G."/>
        </authorList>
    </citation>
    <scope>NUCLEOTIDE SEQUENCE [LARGE SCALE GENOMIC DNA]</scope>
    <source>
        <strain evidence="2 3">Mfrg269</strain>
    </source>
</reference>
<sequence length="372" mass="40663">MTSPVTFHSDIILQQWKELNDIIQNRDEILLIGIFPPTCPNSCNRTLQDKDQGRFCGYEKSKQRCTYRSKQIKRWRGVNTGFGGTADVRTDKPTELQAVLIRALHCGLLPAGPRDHPANPLSETIEPHQYDMDVDGNTTLNHMPESWVRAAILIRINSLIKGCSAVRPLIVEKMQDLLTHDIIPMIPLRGSISASGGLSPLSYIGGAIQGKASIRIMSRDQPEYASQAFAKYGLEPVVLEAKEALAIVNGTAVSAASGAIVLHDTHGLALFSQILTAMSVEALRGTSLSYIFKGIDINIAALTSELGFLSNPVNHVQTAEMGNQSLNSLALISARYTPRGKRCALSPDGRAPRGRVPSTRFARSERRLSGWL</sequence>
<dbReference type="Gene3D" id="1.10.275.10">
    <property type="entry name" value="Fumarase/aspartase (N-terminal domain)"/>
    <property type="match status" value="1"/>
</dbReference>
<dbReference type="SUPFAM" id="SSF48557">
    <property type="entry name" value="L-aspartase-like"/>
    <property type="match status" value="2"/>
</dbReference>
<dbReference type="EMBL" id="QKRW01000023">
    <property type="protein sequence ID" value="RAL62730.1"/>
    <property type="molecule type" value="Genomic_DNA"/>
</dbReference>
<dbReference type="AlphaFoldDB" id="A0A395IR03"/>
<dbReference type="InterPro" id="IPR024083">
    <property type="entry name" value="Fumarase/histidase_N"/>
</dbReference>
<evidence type="ECO:0000313" key="2">
    <source>
        <dbReference type="EMBL" id="RAL62730.1"/>
    </source>
</evidence>
<gene>
    <name evidence="2" type="ORF">DID88_004573</name>
</gene>
<name>A0A395IR03_9HELO</name>
<dbReference type="Gene3D" id="1.20.200.10">
    <property type="entry name" value="Fumarase/aspartase (Central domain)"/>
    <property type="match status" value="2"/>
</dbReference>
<evidence type="ECO:0008006" key="4">
    <source>
        <dbReference type="Google" id="ProtNLM"/>
    </source>
</evidence>
<dbReference type="OrthoDB" id="10051290at2759"/>
<protein>
    <recommendedName>
        <fullName evidence="4">Phenylalanine ammonia-lyase</fullName>
    </recommendedName>
</protein>
<accession>A0A395IR03</accession>
<comment type="caution">
    <text evidence="2">The sequence shown here is derived from an EMBL/GenBank/DDBJ whole genome shotgun (WGS) entry which is preliminary data.</text>
</comment>
<keyword evidence="3" id="KW-1185">Reference proteome</keyword>
<evidence type="ECO:0000256" key="1">
    <source>
        <dbReference type="ARBA" id="ARBA00007238"/>
    </source>
</evidence>
<dbReference type="GO" id="GO:0003824">
    <property type="term" value="F:catalytic activity"/>
    <property type="evidence" value="ECO:0007669"/>
    <property type="project" value="InterPro"/>
</dbReference>
<evidence type="ECO:0000313" key="3">
    <source>
        <dbReference type="Proteomes" id="UP000249056"/>
    </source>
</evidence>
<proteinExistence type="inferred from homology"/>